<name>A0ABV9C063_9GAMM</name>
<keyword evidence="2" id="KW-0813">Transport</keyword>
<feature type="transmembrane region" description="Helical" evidence="8">
    <location>
        <begin position="70"/>
        <end position="90"/>
    </location>
</feature>
<proteinExistence type="predicted"/>
<dbReference type="Gene3D" id="1.20.1530.20">
    <property type="match status" value="1"/>
</dbReference>
<evidence type="ECO:0000256" key="7">
    <source>
        <dbReference type="ARBA" id="ARBA00023136"/>
    </source>
</evidence>
<comment type="caution">
    <text evidence="10">The sequence shown here is derived from an EMBL/GenBank/DDBJ whole genome shotgun (WGS) entry which is preliminary data.</text>
</comment>
<feature type="transmembrane region" description="Helical" evidence="8">
    <location>
        <begin position="237"/>
        <end position="256"/>
    </location>
</feature>
<evidence type="ECO:0000256" key="8">
    <source>
        <dbReference type="SAM" id="Phobius"/>
    </source>
</evidence>
<sequence>MPTPQMSVYYFIQMAIILIACRWVGWLARKMGQPQVIGEMIAGVALGPSLFGLVLPNAQAAIFPKSTTDVLYVVAQLGVGLYMFLVGTEVNVAHFRARYRSALWVSLAGIAMPFALAVLITPWLLTLPGLFAAKTSLFNASVFMGAATAITAFPVLARIIHERGLTGSRLGTLVLTAGAMDDAAAWCMLAIVLTSFGGGASSASLTMGGGIGYALFMIFIGRRALRRLADHVGPDKPLSATVLAVVLAMFCLSAWAMDAIGIHAVFGGFLLGACLPRGALTEKLREQLQPFVVIFLVPIFFTYSGMKTQLTLVLQPTMMLAAVAAMLASFAGKGLACWAAARASGESNNSAMAIASLMNARGMMELILINIALQAGIIEPGLFSILVLMAITSTLMATPLFNWAMRRQPMGNNREYAVRASS</sequence>
<keyword evidence="11" id="KW-1185">Reference proteome</keyword>
<feature type="transmembrane region" description="Helical" evidence="8">
    <location>
        <begin position="6"/>
        <end position="24"/>
    </location>
</feature>
<keyword evidence="4 8" id="KW-0812">Transmembrane</keyword>
<evidence type="ECO:0000256" key="1">
    <source>
        <dbReference type="ARBA" id="ARBA00004141"/>
    </source>
</evidence>
<feature type="domain" description="Cation/H+ exchanger transmembrane" evidence="9">
    <location>
        <begin position="24"/>
        <end position="403"/>
    </location>
</feature>
<dbReference type="PANTHER" id="PTHR32468">
    <property type="entry name" value="CATION/H + ANTIPORTER"/>
    <property type="match status" value="1"/>
</dbReference>
<gene>
    <name evidence="10" type="ORF">ACFO5W_06565</name>
</gene>
<evidence type="ECO:0000256" key="6">
    <source>
        <dbReference type="ARBA" id="ARBA00023065"/>
    </source>
</evidence>
<evidence type="ECO:0000256" key="2">
    <source>
        <dbReference type="ARBA" id="ARBA00022448"/>
    </source>
</evidence>
<feature type="transmembrane region" description="Helical" evidence="8">
    <location>
        <begin position="287"/>
        <end position="306"/>
    </location>
</feature>
<evidence type="ECO:0000313" key="11">
    <source>
        <dbReference type="Proteomes" id="UP001595961"/>
    </source>
</evidence>
<evidence type="ECO:0000256" key="4">
    <source>
        <dbReference type="ARBA" id="ARBA00022692"/>
    </source>
</evidence>
<dbReference type="PANTHER" id="PTHR32468:SF0">
    <property type="entry name" value="K(+)_H(+) ANTIPORTER 1"/>
    <property type="match status" value="1"/>
</dbReference>
<feature type="transmembrane region" description="Helical" evidence="8">
    <location>
        <begin position="353"/>
        <end position="377"/>
    </location>
</feature>
<feature type="transmembrane region" description="Helical" evidence="8">
    <location>
        <begin position="383"/>
        <end position="404"/>
    </location>
</feature>
<feature type="transmembrane region" description="Helical" evidence="8">
    <location>
        <begin position="102"/>
        <end position="125"/>
    </location>
</feature>
<keyword evidence="7 8" id="KW-0472">Membrane</keyword>
<dbReference type="InterPro" id="IPR038770">
    <property type="entry name" value="Na+/solute_symporter_sf"/>
</dbReference>
<evidence type="ECO:0000259" key="9">
    <source>
        <dbReference type="Pfam" id="PF00999"/>
    </source>
</evidence>
<dbReference type="InterPro" id="IPR050794">
    <property type="entry name" value="CPA2_transporter"/>
</dbReference>
<evidence type="ECO:0000256" key="5">
    <source>
        <dbReference type="ARBA" id="ARBA00022989"/>
    </source>
</evidence>
<dbReference type="Pfam" id="PF00999">
    <property type="entry name" value="Na_H_Exchanger"/>
    <property type="match status" value="1"/>
</dbReference>
<keyword evidence="3" id="KW-0050">Antiport</keyword>
<reference evidence="11" key="1">
    <citation type="journal article" date="2019" name="Int. J. Syst. Evol. Microbiol.">
        <title>The Global Catalogue of Microorganisms (GCM) 10K type strain sequencing project: providing services to taxonomists for standard genome sequencing and annotation.</title>
        <authorList>
            <consortium name="The Broad Institute Genomics Platform"/>
            <consortium name="The Broad Institute Genome Sequencing Center for Infectious Disease"/>
            <person name="Wu L."/>
            <person name="Ma J."/>
        </authorList>
    </citation>
    <scope>NUCLEOTIDE SEQUENCE [LARGE SCALE GENOMIC DNA]</scope>
    <source>
        <strain evidence="11">CCM 4481</strain>
    </source>
</reference>
<dbReference type="Proteomes" id="UP001595961">
    <property type="component" value="Unassembled WGS sequence"/>
</dbReference>
<feature type="transmembrane region" description="Helical" evidence="8">
    <location>
        <begin position="205"/>
        <end position="225"/>
    </location>
</feature>
<feature type="transmembrane region" description="Helical" evidence="8">
    <location>
        <begin position="36"/>
        <end position="58"/>
    </location>
</feature>
<feature type="transmembrane region" description="Helical" evidence="8">
    <location>
        <begin position="318"/>
        <end position="341"/>
    </location>
</feature>
<feature type="transmembrane region" description="Helical" evidence="8">
    <location>
        <begin position="262"/>
        <end position="280"/>
    </location>
</feature>
<organism evidence="10 11">
    <name type="scientific">Dyella halodurans</name>
    <dbReference type="NCBI Taxonomy" id="1920171"/>
    <lineage>
        <taxon>Bacteria</taxon>
        <taxon>Pseudomonadati</taxon>
        <taxon>Pseudomonadota</taxon>
        <taxon>Gammaproteobacteria</taxon>
        <taxon>Lysobacterales</taxon>
        <taxon>Rhodanobacteraceae</taxon>
        <taxon>Dyella</taxon>
    </lineage>
</organism>
<dbReference type="InterPro" id="IPR006153">
    <property type="entry name" value="Cation/H_exchanger_TM"/>
</dbReference>
<keyword evidence="6" id="KW-0406">Ion transport</keyword>
<dbReference type="EMBL" id="JBHSGA010000011">
    <property type="protein sequence ID" value="MFC4526298.1"/>
    <property type="molecule type" value="Genomic_DNA"/>
</dbReference>
<comment type="subcellular location">
    <subcellularLocation>
        <location evidence="1">Membrane</location>
        <topology evidence="1">Multi-pass membrane protein</topology>
    </subcellularLocation>
</comment>
<dbReference type="RefSeq" id="WP_266150873.1">
    <property type="nucleotide sequence ID" value="NZ_CP064028.1"/>
</dbReference>
<feature type="transmembrane region" description="Helical" evidence="8">
    <location>
        <begin position="172"/>
        <end position="193"/>
    </location>
</feature>
<protein>
    <submittedName>
        <fullName evidence="10">Cation:proton antiporter</fullName>
    </submittedName>
</protein>
<feature type="transmembrane region" description="Helical" evidence="8">
    <location>
        <begin position="137"/>
        <end position="160"/>
    </location>
</feature>
<evidence type="ECO:0000313" key="10">
    <source>
        <dbReference type="EMBL" id="MFC4526298.1"/>
    </source>
</evidence>
<evidence type="ECO:0000256" key="3">
    <source>
        <dbReference type="ARBA" id="ARBA00022449"/>
    </source>
</evidence>
<accession>A0ABV9C063</accession>
<keyword evidence="5 8" id="KW-1133">Transmembrane helix</keyword>